<dbReference type="InterPro" id="IPR036291">
    <property type="entry name" value="NAD(P)-bd_dom_sf"/>
</dbReference>
<dbReference type="AlphaFoldDB" id="A0A1V2I809"/>
<reference evidence="4" key="1">
    <citation type="submission" date="2016-10" db="EMBL/GenBank/DDBJ databases">
        <title>Frankia sp. NRRL B-16386 Genome sequencing.</title>
        <authorList>
            <person name="Ghodhbane-Gtari F."/>
            <person name="Swanson E."/>
            <person name="Gueddou A."/>
            <person name="Hezbri K."/>
            <person name="Ktari K."/>
            <person name="Nouioui I."/>
            <person name="Morris K."/>
            <person name="Simpson S."/>
            <person name="Abebe-Akele F."/>
            <person name="Thomas K."/>
            <person name="Gtari M."/>
            <person name="Tisa L.S."/>
        </authorList>
    </citation>
    <scope>NUCLEOTIDE SEQUENCE [LARGE SCALE GENOMIC DNA]</scope>
    <source>
        <strain evidence="4">NRRL B-16386</strain>
    </source>
</reference>
<name>A0A1V2I809_9ACTN</name>
<dbReference type="RefSeq" id="WP_076818836.1">
    <property type="nucleotide sequence ID" value="NZ_MOMC01000043.1"/>
</dbReference>
<dbReference type="InterPro" id="IPR002347">
    <property type="entry name" value="SDR_fam"/>
</dbReference>
<dbReference type="EMBL" id="MOMC01000043">
    <property type="protein sequence ID" value="ONH28027.1"/>
    <property type="molecule type" value="Genomic_DNA"/>
</dbReference>
<dbReference type="Proteomes" id="UP000188929">
    <property type="component" value="Unassembled WGS sequence"/>
</dbReference>
<accession>A0A1V2I809</accession>
<evidence type="ECO:0000256" key="1">
    <source>
        <dbReference type="ARBA" id="ARBA00006484"/>
    </source>
</evidence>
<dbReference type="PRINTS" id="PR00080">
    <property type="entry name" value="SDRFAMILY"/>
</dbReference>
<dbReference type="OrthoDB" id="3214459at2"/>
<evidence type="ECO:0000313" key="4">
    <source>
        <dbReference type="Proteomes" id="UP000188929"/>
    </source>
</evidence>
<sequence length="250" mass="25265">MRHDGKVVLVTGASSGMGAAMCERFVAEGASVVAVDLGGAEDVTHSLSGAALAVTADVTRGEDVRRAVTAALDEFGALDVVCNNAGITLAPTPLAEISEDDYDRVQAVNARGVFLGMKYGIAAIIRTRGRGSVVNTASTSSLLALPGRAAYAGSKGAVAMLTRSAAVDYAAAGVRVNAICPGPTRTGIFGSAIRNIPDVEARMRATVPLGRIAEPAEIAAVASFLASDEASFVTGAVLPVDGGMSSVHPH</sequence>
<dbReference type="PANTHER" id="PTHR24321">
    <property type="entry name" value="DEHYDROGENASES, SHORT CHAIN"/>
    <property type="match status" value="1"/>
</dbReference>
<gene>
    <name evidence="3" type="ORF">BL253_20715</name>
</gene>
<dbReference type="InterPro" id="IPR020904">
    <property type="entry name" value="Sc_DH/Rdtase_CS"/>
</dbReference>
<dbReference type="GO" id="GO:0016491">
    <property type="term" value="F:oxidoreductase activity"/>
    <property type="evidence" value="ECO:0007669"/>
    <property type="project" value="UniProtKB-KW"/>
</dbReference>
<proteinExistence type="inferred from homology"/>
<comment type="similarity">
    <text evidence="1">Belongs to the short-chain dehydrogenases/reductases (SDR) family.</text>
</comment>
<dbReference type="SUPFAM" id="SSF51735">
    <property type="entry name" value="NAD(P)-binding Rossmann-fold domains"/>
    <property type="match status" value="1"/>
</dbReference>
<dbReference type="PRINTS" id="PR00081">
    <property type="entry name" value="GDHRDH"/>
</dbReference>
<organism evidence="3 4">
    <name type="scientific">Pseudofrankia asymbiotica</name>
    <dbReference type="NCBI Taxonomy" id="1834516"/>
    <lineage>
        <taxon>Bacteria</taxon>
        <taxon>Bacillati</taxon>
        <taxon>Actinomycetota</taxon>
        <taxon>Actinomycetes</taxon>
        <taxon>Frankiales</taxon>
        <taxon>Frankiaceae</taxon>
        <taxon>Pseudofrankia</taxon>
    </lineage>
</organism>
<evidence type="ECO:0000313" key="3">
    <source>
        <dbReference type="EMBL" id="ONH28027.1"/>
    </source>
</evidence>
<dbReference type="NCBIfam" id="NF005559">
    <property type="entry name" value="PRK07231.1"/>
    <property type="match status" value="1"/>
</dbReference>
<protein>
    <recommendedName>
        <fullName evidence="5">Short-chain dehydrogenase</fullName>
    </recommendedName>
</protein>
<keyword evidence="4" id="KW-1185">Reference proteome</keyword>
<dbReference type="FunFam" id="3.40.50.720:FF:000084">
    <property type="entry name" value="Short-chain dehydrogenase reductase"/>
    <property type="match status" value="1"/>
</dbReference>
<keyword evidence="2" id="KW-0560">Oxidoreductase</keyword>
<dbReference type="Pfam" id="PF13561">
    <property type="entry name" value="adh_short_C2"/>
    <property type="match status" value="1"/>
</dbReference>
<dbReference type="PANTHER" id="PTHR24321:SF8">
    <property type="entry name" value="ESTRADIOL 17-BETA-DEHYDROGENASE 8-RELATED"/>
    <property type="match status" value="1"/>
</dbReference>
<dbReference type="STRING" id="1834516.BL253_20715"/>
<evidence type="ECO:0008006" key="5">
    <source>
        <dbReference type="Google" id="ProtNLM"/>
    </source>
</evidence>
<dbReference type="Gene3D" id="3.40.50.720">
    <property type="entry name" value="NAD(P)-binding Rossmann-like Domain"/>
    <property type="match status" value="1"/>
</dbReference>
<comment type="caution">
    <text evidence="3">The sequence shown here is derived from an EMBL/GenBank/DDBJ whole genome shotgun (WGS) entry which is preliminary data.</text>
</comment>
<dbReference type="PROSITE" id="PS00061">
    <property type="entry name" value="ADH_SHORT"/>
    <property type="match status" value="1"/>
</dbReference>
<evidence type="ECO:0000256" key="2">
    <source>
        <dbReference type="ARBA" id="ARBA00023002"/>
    </source>
</evidence>